<evidence type="ECO:0008006" key="3">
    <source>
        <dbReference type="Google" id="ProtNLM"/>
    </source>
</evidence>
<dbReference type="AlphaFoldDB" id="A0A3M0GVJ5"/>
<evidence type="ECO:0000313" key="2">
    <source>
        <dbReference type="Proteomes" id="UP000275256"/>
    </source>
</evidence>
<name>A0A3M0GVJ5_9ACTN</name>
<organism evidence="1 2">
    <name type="scientific">Tessaracoccus antarcticus</name>
    <dbReference type="NCBI Taxonomy" id="2479848"/>
    <lineage>
        <taxon>Bacteria</taxon>
        <taxon>Bacillati</taxon>
        <taxon>Actinomycetota</taxon>
        <taxon>Actinomycetes</taxon>
        <taxon>Propionibacteriales</taxon>
        <taxon>Propionibacteriaceae</taxon>
        <taxon>Tessaracoccus</taxon>
    </lineage>
</organism>
<evidence type="ECO:0000313" key="1">
    <source>
        <dbReference type="EMBL" id="RMB61356.1"/>
    </source>
</evidence>
<dbReference type="Proteomes" id="UP000275256">
    <property type="component" value="Unassembled WGS sequence"/>
</dbReference>
<dbReference type="EMBL" id="REFW01000001">
    <property type="protein sequence ID" value="RMB61356.1"/>
    <property type="molecule type" value="Genomic_DNA"/>
</dbReference>
<dbReference type="OrthoDB" id="4822274at2"/>
<dbReference type="SUPFAM" id="SSF89392">
    <property type="entry name" value="Prokaryotic lipoproteins and lipoprotein localization factors"/>
    <property type="match status" value="1"/>
</dbReference>
<dbReference type="RefSeq" id="WP_121899904.1">
    <property type="nucleotide sequence ID" value="NZ_REFW01000001.1"/>
</dbReference>
<dbReference type="PANTHER" id="PTHR37507">
    <property type="entry name" value="SPORULATION PROTEIN YDCC"/>
    <property type="match status" value="1"/>
</dbReference>
<accession>A0A3M0GVJ5</accession>
<dbReference type="InterPro" id="IPR052944">
    <property type="entry name" value="Sporulation_related"/>
</dbReference>
<keyword evidence="2" id="KW-1185">Reference proteome</keyword>
<proteinExistence type="predicted"/>
<sequence length="405" mass="42963">MTSTAPARRNFLRSPWVVPIAVTSAVAVSLLSQPLFASGDSNDLPDVTADQLVTQVLDAKPQAMSGTVVHTARLGLPDMLFTEATGADPISLLGGSSTMRVWTDGVDRSRVALLGTMSEYSVVNDGPEAWTYSSSNDEAVHYSFSDADLARLKTMGEQARVEATKKQAELPTPQEAATEALARVGEFSTVRVDSQSTVAGREVYQLIVTPTTDKTLVKRIVLSIDGETKIPLRVQTWSTQDDTAPAVEVSFTDVTFGMPSESVFGFTAPAGVTEREVVVPLPQNDGAVKGSGSAHEMPVVTGTGWGTVVEFKDLDVAALLAKDPSAMTGSGERIIGSEEAQKMLEEFVPEHSDGSGMDMGVLYDQLTTKVPEGRLLSTTLLSILVTNDGRVLVGAVPAETLRAMA</sequence>
<reference evidence="1 2" key="1">
    <citation type="submission" date="2018-10" db="EMBL/GenBank/DDBJ databases">
        <title>Tessaracoccus antarcticuss sp. nov., isolated from sediment.</title>
        <authorList>
            <person name="Zhou L.Y."/>
            <person name="Du Z.J."/>
        </authorList>
    </citation>
    <scope>NUCLEOTIDE SEQUENCE [LARGE SCALE GENOMIC DNA]</scope>
    <source>
        <strain evidence="1 2">JDX10</strain>
    </source>
</reference>
<protein>
    <recommendedName>
        <fullName evidence="3">DUF2092 domain-containing protein</fullName>
    </recommendedName>
</protein>
<dbReference type="Gene3D" id="2.50.20.10">
    <property type="entry name" value="Lipoprotein localisation LolA/LolB/LppX"/>
    <property type="match status" value="1"/>
</dbReference>
<comment type="caution">
    <text evidence="1">The sequence shown here is derived from an EMBL/GenBank/DDBJ whole genome shotgun (WGS) entry which is preliminary data.</text>
</comment>
<dbReference type="InterPro" id="IPR029046">
    <property type="entry name" value="LolA/LolB/LppX"/>
</dbReference>
<gene>
    <name evidence="1" type="ORF">EAX62_01460</name>
</gene>
<dbReference type="PANTHER" id="PTHR37507:SF2">
    <property type="entry name" value="SPORULATION PROTEIN YDCC"/>
    <property type="match status" value="1"/>
</dbReference>